<accession>A0A392UQX3</accession>
<dbReference type="AlphaFoldDB" id="A0A392UQX3"/>
<feature type="non-terminal residue" evidence="1">
    <location>
        <position position="1"/>
    </location>
</feature>
<evidence type="ECO:0000313" key="2">
    <source>
        <dbReference type="Proteomes" id="UP000265520"/>
    </source>
</evidence>
<reference evidence="1 2" key="1">
    <citation type="journal article" date="2018" name="Front. Plant Sci.">
        <title>Red Clover (Trifolium pratense) and Zigzag Clover (T. medium) - A Picture of Genomic Similarities and Differences.</title>
        <authorList>
            <person name="Dluhosova J."/>
            <person name="Istvanek J."/>
            <person name="Nedelnik J."/>
            <person name="Repkova J."/>
        </authorList>
    </citation>
    <scope>NUCLEOTIDE SEQUENCE [LARGE SCALE GENOMIC DNA]</scope>
    <source>
        <strain evidence="2">cv. 10/8</strain>
        <tissue evidence="1">Leaf</tissue>
    </source>
</reference>
<gene>
    <name evidence="1" type="ORF">A2U01_0099646</name>
</gene>
<proteinExistence type="predicted"/>
<dbReference type="Proteomes" id="UP000265520">
    <property type="component" value="Unassembled WGS sequence"/>
</dbReference>
<comment type="caution">
    <text evidence="1">The sequence shown here is derived from an EMBL/GenBank/DDBJ whole genome shotgun (WGS) entry which is preliminary data.</text>
</comment>
<evidence type="ECO:0000313" key="1">
    <source>
        <dbReference type="EMBL" id="MCI78376.1"/>
    </source>
</evidence>
<protein>
    <submittedName>
        <fullName evidence="1">Uncharacterized protein</fullName>
    </submittedName>
</protein>
<keyword evidence="2" id="KW-1185">Reference proteome</keyword>
<organism evidence="1 2">
    <name type="scientific">Trifolium medium</name>
    <dbReference type="NCBI Taxonomy" id="97028"/>
    <lineage>
        <taxon>Eukaryota</taxon>
        <taxon>Viridiplantae</taxon>
        <taxon>Streptophyta</taxon>
        <taxon>Embryophyta</taxon>
        <taxon>Tracheophyta</taxon>
        <taxon>Spermatophyta</taxon>
        <taxon>Magnoliopsida</taxon>
        <taxon>eudicotyledons</taxon>
        <taxon>Gunneridae</taxon>
        <taxon>Pentapetalae</taxon>
        <taxon>rosids</taxon>
        <taxon>fabids</taxon>
        <taxon>Fabales</taxon>
        <taxon>Fabaceae</taxon>
        <taxon>Papilionoideae</taxon>
        <taxon>50 kb inversion clade</taxon>
        <taxon>NPAAA clade</taxon>
        <taxon>Hologalegina</taxon>
        <taxon>IRL clade</taxon>
        <taxon>Trifolieae</taxon>
        <taxon>Trifolium</taxon>
    </lineage>
</organism>
<dbReference type="EMBL" id="LXQA010949595">
    <property type="protein sequence ID" value="MCI78376.1"/>
    <property type="molecule type" value="Genomic_DNA"/>
</dbReference>
<name>A0A392UQX3_9FABA</name>
<sequence length="26" mass="2767">CWQLGTGWREADCEREGGEGLRGGGS</sequence>